<reference evidence="2 3" key="1">
    <citation type="submission" date="2017-05" db="EMBL/GenBank/DDBJ databases">
        <title>Vagococcus spp. assemblies.</title>
        <authorList>
            <person name="Gulvik C.A."/>
        </authorList>
    </citation>
    <scope>NUCLEOTIDE SEQUENCE [LARGE SCALE GENOMIC DNA]</scope>
    <source>
        <strain evidence="2 3">NCFB 2497</strain>
    </source>
</reference>
<dbReference type="Pfam" id="PF13556">
    <property type="entry name" value="HTH_30"/>
    <property type="match status" value="1"/>
</dbReference>
<evidence type="ECO:0000313" key="2">
    <source>
        <dbReference type="EMBL" id="RSU01869.1"/>
    </source>
</evidence>
<accession>A0A369AVL2</accession>
<dbReference type="PANTHER" id="PTHR33744:SF15">
    <property type="entry name" value="CARBOHYDRATE DIACID REGULATOR"/>
    <property type="match status" value="1"/>
</dbReference>
<proteinExistence type="predicted"/>
<dbReference type="AlphaFoldDB" id="A0A369AVL2"/>
<dbReference type="Gene3D" id="1.10.10.2840">
    <property type="entry name" value="PucR C-terminal helix-turn-helix domain"/>
    <property type="match status" value="1"/>
</dbReference>
<dbReference type="PANTHER" id="PTHR33744">
    <property type="entry name" value="CARBOHYDRATE DIACID REGULATOR"/>
    <property type="match status" value="1"/>
</dbReference>
<sequence>MNKEQLTKIYPQGIFSTHASIDEEILSLPIENNWFLLPKNNLAMSEIKLLTSLFPDFEERQSMEKHLWYQYLFQHKPLVSTEHSYRVIQLKLKKESTNAKDWLTHLSRLFNQVEDFFFIDKTTALLIEQKTKIIPQKDDLEGMLLTLENDFLIQSNAYIGNFNESSYDFTSFFAEEKQIFSDYYEEQRKVFSFQDVALDYLTKDKISQSPIMTSLKEAFDLDQEIKEIIKTLWLNQGNITSTSKELYIHRNTLQYRLDKFYERYGLSLKEMKNLTLCYLLID</sequence>
<evidence type="ECO:0000313" key="3">
    <source>
        <dbReference type="Proteomes" id="UP000288197"/>
    </source>
</evidence>
<evidence type="ECO:0000259" key="1">
    <source>
        <dbReference type="Pfam" id="PF13556"/>
    </source>
</evidence>
<keyword evidence="3" id="KW-1185">Reference proteome</keyword>
<dbReference type="EMBL" id="NGJX01000006">
    <property type="protein sequence ID" value="RSU01869.1"/>
    <property type="molecule type" value="Genomic_DNA"/>
</dbReference>
<dbReference type="GeneID" id="63146545"/>
<dbReference type="OrthoDB" id="9792148at2"/>
<dbReference type="InterPro" id="IPR042070">
    <property type="entry name" value="PucR_C-HTH_sf"/>
</dbReference>
<name>A0A369AVL2_9ENTE</name>
<dbReference type="InterPro" id="IPR051448">
    <property type="entry name" value="CdaR-like_regulators"/>
</dbReference>
<dbReference type="SUPFAM" id="SSF46689">
    <property type="entry name" value="Homeodomain-like"/>
    <property type="match status" value="1"/>
</dbReference>
<organism evidence="2 3">
    <name type="scientific">Vagococcus fluvialis</name>
    <dbReference type="NCBI Taxonomy" id="2738"/>
    <lineage>
        <taxon>Bacteria</taxon>
        <taxon>Bacillati</taxon>
        <taxon>Bacillota</taxon>
        <taxon>Bacilli</taxon>
        <taxon>Lactobacillales</taxon>
        <taxon>Enterococcaceae</taxon>
        <taxon>Vagococcus</taxon>
    </lineage>
</organism>
<dbReference type="InterPro" id="IPR009057">
    <property type="entry name" value="Homeodomain-like_sf"/>
</dbReference>
<dbReference type="RefSeq" id="WP_114289734.1">
    <property type="nucleotide sequence ID" value="NZ_CP081459.1"/>
</dbReference>
<dbReference type="InterPro" id="IPR025736">
    <property type="entry name" value="PucR_C-HTH_dom"/>
</dbReference>
<comment type="caution">
    <text evidence="2">The sequence shown here is derived from an EMBL/GenBank/DDBJ whole genome shotgun (WGS) entry which is preliminary data.</text>
</comment>
<dbReference type="Proteomes" id="UP000288197">
    <property type="component" value="Unassembled WGS sequence"/>
</dbReference>
<gene>
    <name evidence="2" type="ORF">CBF32_07730</name>
</gene>
<feature type="domain" description="PucR C-terminal helix-turn-helix" evidence="1">
    <location>
        <begin position="231"/>
        <end position="279"/>
    </location>
</feature>
<protein>
    <recommendedName>
        <fullName evidence="1">PucR C-terminal helix-turn-helix domain-containing protein</fullName>
    </recommendedName>
</protein>